<keyword evidence="2" id="KW-1185">Reference proteome</keyword>
<gene>
    <name evidence="1" type="ORF">CDL12_28959</name>
</gene>
<evidence type="ECO:0000313" key="1">
    <source>
        <dbReference type="EMBL" id="PIM98562.1"/>
    </source>
</evidence>
<protein>
    <submittedName>
        <fullName evidence="1">Uncharacterized protein</fullName>
    </submittedName>
</protein>
<dbReference type="EMBL" id="NKXS01008287">
    <property type="protein sequence ID" value="PIM98562.1"/>
    <property type="molecule type" value="Genomic_DNA"/>
</dbReference>
<proteinExistence type="predicted"/>
<dbReference type="AlphaFoldDB" id="A0A2G9FZT3"/>
<sequence>MSQKLNFYSVPHLNTVSQLLSNMQSCQLKTLSGAQLTQQESESLEQNSEVA</sequence>
<dbReference type="OrthoDB" id="1923377at2759"/>
<evidence type="ECO:0000313" key="2">
    <source>
        <dbReference type="Proteomes" id="UP000231279"/>
    </source>
</evidence>
<dbReference type="Proteomes" id="UP000231279">
    <property type="component" value="Unassembled WGS sequence"/>
</dbReference>
<reference evidence="2" key="1">
    <citation type="journal article" date="2018" name="Gigascience">
        <title>Genome assembly of the Pink Ipe (Handroanthus impetiginosus, Bignoniaceae), a highly valued, ecologically keystone Neotropical timber forest tree.</title>
        <authorList>
            <person name="Silva-Junior O.B."/>
            <person name="Grattapaglia D."/>
            <person name="Novaes E."/>
            <person name="Collevatti R.G."/>
        </authorList>
    </citation>
    <scope>NUCLEOTIDE SEQUENCE [LARGE SCALE GENOMIC DNA]</scope>
    <source>
        <strain evidence="2">cv. UFG-1</strain>
    </source>
</reference>
<comment type="caution">
    <text evidence="1">The sequence shown here is derived from an EMBL/GenBank/DDBJ whole genome shotgun (WGS) entry which is preliminary data.</text>
</comment>
<organism evidence="1 2">
    <name type="scientific">Handroanthus impetiginosus</name>
    <dbReference type="NCBI Taxonomy" id="429701"/>
    <lineage>
        <taxon>Eukaryota</taxon>
        <taxon>Viridiplantae</taxon>
        <taxon>Streptophyta</taxon>
        <taxon>Embryophyta</taxon>
        <taxon>Tracheophyta</taxon>
        <taxon>Spermatophyta</taxon>
        <taxon>Magnoliopsida</taxon>
        <taxon>eudicotyledons</taxon>
        <taxon>Gunneridae</taxon>
        <taxon>Pentapetalae</taxon>
        <taxon>asterids</taxon>
        <taxon>lamiids</taxon>
        <taxon>Lamiales</taxon>
        <taxon>Bignoniaceae</taxon>
        <taxon>Crescentiina</taxon>
        <taxon>Tabebuia alliance</taxon>
        <taxon>Handroanthus</taxon>
    </lineage>
</organism>
<accession>A0A2G9FZT3</accession>
<name>A0A2G9FZT3_9LAMI</name>